<dbReference type="InterPro" id="IPR050767">
    <property type="entry name" value="Sel1_AlgK"/>
</dbReference>
<dbReference type="Pfam" id="PF08238">
    <property type="entry name" value="Sel1"/>
    <property type="match status" value="11"/>
</dbReference>
<sequence>MKGYGTTPDHKEALYWFKKALGNGEETAKFYIGQIYYDGESGVQRDYKEAMKWFLKATDVTLYDQKLKDCCSKAQKGIATIYLLGLDTPIDSNLALQWFAEAAANGSKKAMYEVGLSHLAGSSTQMQYKMACKWLTNAAERGLLVAQLRLGIFYQEQHFLRDYKKSMDWLLLAADINTHKHGKHFKKCFEAQYYIGLIHLNGLGVPVAHDLASWWFDKSVENGCQLGKLELSLMYYKGQCVPKQEKRCIEWLTSLANQNHVPSQVALGYLLSLQGSVLCDYDKAIYWLQKAICLKDSKAQFQMGCMYEAGSGVKKNDKVAFQCFEQAAKQGFPDSQFALGRMYAQACGTSQDWNQAIFWYKKCIENNGNQYAQYNLAQCYLHGYGGFKDQDEGLKLLKKSAVQGNSEARNSLAMLQSRQNADEDLTKSQNNMHHDSKEMENNFEYCDMSSKKRIDNML</sequence>
<dbReference type="SUPFAM" id="SSF81901">
    <property type="entry name" value="HCP-like"/>
    <property type="match status" value="3"/>
</dbReference>
<dbReference type="InterPro" id="IPR006597">
    <property type="entry name" value="Sel1-like"/>
</dbReference>
<dbReference type="PANTHER" id="PTHR11102">
    <property type="entry name" value="SEL-1-LIKE PROTEIN"/>
    <property type="match status" value="1"/>
</dbReference>
<dbReference type="Gene3D" id="1.25.40.10">
    <property type="entry name" value="Tetratricopeptide repeat domain"/>
    <property type="match status" value="3"/>
</dbReference>
<dbReference type="SMART" id="SM00671">
    <property type="entry name" value="SEL1"/>
    <property type="match status" value="11"/>
</dbReference>
<dbReference type="InterPro" id="IPR011990">
    <property type="entry name" value="TPR-like_helical_dom_sf"/>
</dbReference>
<dbReference type="Proteomes" id="UP000603453">
    <property type="component" value="Unassembled WGS sequence"/>
</dbReference>
<proteinExistence type="inferred from homology"/>
<comment type="caution">
    <text evidence="2">The sequence shown here is derived from an EMBL/GenBank/DDBJ whole genome shotgun (WGS) entry which is preliminary data.</text>
</comment>
<name>A0A8H7QNK1_9FUNG</name>
<protein>
    <submittedName>
        <fullName evidence="2">Uncharacterized protein</fullName>
    </submittedName>
</protein>
<organism evidence="2 3">
    <name type="scientific">Mucor saturninus</name>
    <dbReference type="NCBI Taxonomy" id="64648"/>
    <lineage>
        <taxon>Eukaryota</taxon>
        <taxon>Fungi</taxon>
        <taxon>Fungi incertae sedis</taxon>
        <taxon>Mucoromycota</taxon>
        <taxon>Mucoromycotina</taxon>
        <taxon>Mucoromycetes</taxon>
        <taxon>Mucorales</taxon>
        <taxon>Mucorineae</taxon>
        <taxon>Mucoraceae</taxon>
        <taxon>Mucor</taxon>
    </lineage>
</organism>
<keyword evidence="3" id="KW-1185">Reference proteome</keyword>
<dbReference type="AlphaFoldDB" id="A0A8H7QNK1"/>
<dbReference type="EMBL" id="JAEPRD010000162">
    <property type="protein sequence ID" value="KAG2195791.1"/>
    <property type="molecule type" value="Genomic_DNA"/>
</dbReference>
<gene>
    <name evidence="2" type="ORF">INT47_005768</name>
</gene>
<dbReference type="PANTHER" id="PTHR11102:SF160">
    <property type="entry name" value="ERAD-ASSOCIATED E3 UBIQUITIN-PROTEIN LIGASE COMPONENT HRD3"/>
    <property type="match status" value="1"/>
</dbReference>
<reference evidence="2" key="1">
    <citation type="submission" date="2020-12" db="EMBL/GenBank/DDBJ databases">
        <title>Metabolic potential, ecology and presence of endohyphal bacteria is reflected in genomic diversity of Mucoromycotina.</title>
        <authorList>
            <person name="Muszewska A."/>
            <person name="Okrasinska A."/>
            <person name="Steczkiewicz K."/>
            <person name="Drgas O."/>
            <person name="Orlowska M."/>
            <person name="Perlinska-Lenart U."/>
            <person name="Aleksandrzak-Piekarczyk T."/>
            <person name="Szatraj K."/>
            <person name="Zielenkiewicz U."/>
            <person name="Pilsyk S."/>
            <person name="Malc E."/>
            <person name="Mieczkowski P."/>
            <person name="Kruszewska J.S."/>
            <person name="Biernat P."/>
            <person name="Pawlowska J."/>
        </authorList>
    </citation>
    <scope>NUCLEOTIDE SEQUENCE</scope>
    <source>
        <strain evidence="2">WA0000017839</strain>
    </source>
</reference>
<dbReference type="OrthoDB" id="272077at2759"/>
<evidence type="ECO:0000313" key="3">
    <source>
        <dbReference type="Proteomes" id="UP000603453"/>
    </source>
</evidence>
<accession>A0A8H7QNK1</accession>
<comment type="similarity">
    <text evidence="1">Belongs to the sel-1 family.</text>
</comment>
<evidence type="ECO:0000313" key="2">
    <source>
        <dbReference type="EMBL" id="KAG2195791.1"/>
    </source>
</evidence>
<evidence type="ECO:0000256" key="1">
    <source>
        <dbReference type="ARBA" id="ARBA00038101"/>
    </source>
</evidence>